<dbReference type="Proteomes" id="UP001348641">
    <property type="component" value="Unassembled WGS sequence"/>
</dbReference>
<keyword evidence="1" id="KW-0732">Signal</keyword>
<accession>A0ABU7KMI6</accession>
<dbReference type="PROSITE" id="PS51318">
    <property type="entry name" value="TAT"/>
    <property type="match status" value="1"/>
</dbReference>
<sequence>MRTLTRAALLGATALALAGLAAAPAAANEATAEPTTEVACGNPLVLLSPGAHVESGHCSAVSVLEQELEAAGSGNLLLLSTLLNND</sequence>
<evidence type="ECO:0000313" key="3">
    <source>
        <dbReference type="Proteomes" id="UP001348641"/>
    </source>
</evidence>
<evidence type="ECO:0000256" key="1">
    <source>
        <dbReference type="SAM" id="SignalP"/>
    </source>
</evidence>
<feature type="signal peptide" evidence="1">
    <location>
        <begin position="1"/>
        <end position="27"/>
    </location>
</feature>
<feature type="chain" id="PRO_5045373141" description="Secreted protein" evidence="1">
    <location>
        <begin position="28"/>
        <end position="86"/>
    </location>
</feature>
<reference evidence="2 3" key="1">
    <citation type="submission" date="2023-07" db="EMBL/GenBank/DDBJ databases">
        <authorList>
            <person name="Girao M."/>
            <person name="Carvalho M.F."/>
        </authorList>
    </citation>
    <scope>NUCLEOTIDE SEQUENCE [LARGE SCALE GENOMIC DNA]</scope>
    <source>
        <strain evidence="2 3">66/93</strain>
    </source>
</reference>
<dbReference type="RefSeq" id="WP_330157712.1">
    <property type="nucleotide sequence ID" value="NZ_BAAAJA010000046.1"/>
</dbReference>
<proteinExistence type="predicted"/>
<gene>
    <name evidence="2" type="ORF">Q8A49_08285</name>
</gene>
<name>A0ABU7KMI6_9ACTN</name>
<organism evidence="2 3">
    <name type="scientific">Nocardiopsis tropica</name>
    <dbReference type="NCBI Taxonomy" id="109330"/>
    <lineage>
        <taxon>Bacteria</taxon>
        <taxon>Bacillati</taxon>
        <taxon>Actinomycetota</taxon>
        <taxon>Actinomycetes</taxon>
        <taxon>Streptosporangiales</taxon>
        <taxon>Nocardiopsidaceae</taxon>
        <taxon>Nocardiopsis</taxon>
    </lineage>
</organism>
<protein>
    <recommendedName>
        <fullName evidence="4">Secreted protein</fullName>
    </recommendedName>
</protein>
<evidence type="ECO:0000313" key="2">
    <source>
        <dbReference type="EMBL" id="MEE2050494.1"/>
    </source>
</evidence>
<dbReference type="InterPro" id="IPR006311">
    <property type="entry name" value="TAT_signal"/>
</dbReference>
<evidence type="ECO:0008006" key="4">
    <source>
        <dbReference type="Google" id="ProtNLM"/>
    </source>
</evidence>
<comment type="caution">
    <text evidence="2">The sequence shown here is derived from an EMBL/GenBank/DDBJ whole genome shotgun (WGS) entry which is preliminary data.</text>
</comment>
<dbReference type="EMBL" id="JAUUCC010000015">
    <property type="protein sequence ID" value="MEE2050494.1"/>
    <property type="molecule type" value="Genomic_DNA"/>
</dbReference>